<accession>A0A5C3QGX9</accession>
<feature type="compositionally biased region" description="Polar residues" evidence="1">
    <location>
        <begin position="1"/>
        <end position="24"/>
    </location>
</feature>
<dbReference type="AlphaFoldDB" id="A0A5C3QGX9"/>
<evidence type="ECO:0000256" key="1">
    <source>
        <dbReference type="SAM" id="MobiDB-lite"/>
    </source>
</evidence>
<evidence type="ECO:0008006" key="4">
    <source>
        <dbReference type="Google" id="ProtNLM"/>
    </source>
</evidence>
<name>A0A5C3QGX9_9AGAR</name>
<sequence>MPTATQSHTPSLFTGRNLNDNNAPFSRKNPDGIRKLNNSCFHILPPKVWIQVVFPHLFIQDVLRLRRTCRYLWKLTRSPRLWEGFLKELRLPLPVLRPTYSMEDEEENAVSSEIERLVARAASLNSNFRSSSPTVLSVNRLPPVPRSGISKFDRVKLLPGGRHMLAAFSDDSGHGLVLYDLDSPKHPRHLLACPYLETE</sequence>
<dbReference type="Proteomes" id="UP000305067">
    <property type="component" value="Unassembled WGS sequence"/>
</dbReference>
<keyword evidence="3" id="KW-1185">Reference proteome</keyword>
<dbReference type="Gene3D" id="1.20.1280.50">
    <property type="match status" value="1"/>
</dbReference>
<protein>
    <recommendedName>
        <fullName evidence="4">F-box domain-containing protein</fullName>
    </recommendedName>
</protein>
<proteinExistence type="predicted"/>
<organism evidence="2 3">
    <name type="scientific">Pterulicium gracile</name>
    <dbReference type="NCBI Taxonomy" id="1884261"/>
    <lineage>
        <taxon>Eukaryota</taxon>
        <taxon>Fungi</taxon>
        <taxon>Dikarya</taxon>
        <taxon>Basidiomycota</taxon>
        <taxon>Agaricomycotina</taxon>
        <taxon>Agaricomycetes</taxon>
        <taxon>Agaricomycetidae</taxon>
        <taxon>Agaricales</taxon>
        <taxon>Pleurotineae</taxon>
        <taxon>Pterulaceae</taxon>
        <taxon>Pterulicium</taxon>
    </lineage>
</organism>
<evidence type="ECO:0000313" key="3">
    <source>
        <dbReference type="Proteomes" id="UP000305067"/>
    </source>
</evidence>
<reference evidence="2 3" key="1">
    <citation type="journal article" date="2019" name="Nat. Ecol. Evol.">
        <title>Megaphylogeny resolves global patterns of mushroom evolution.</title>
        <authorList>
            <person name="Varga T."/>
            <person name="Krizsan K."/>
            <person name="Foldi C."/>
            <person name="Dima B."/>
            <person name="Sanchez-Garcia M."/>
            <person name="Sanchez-Ramirez S."/>
            <person name="Szollosi G.J."/>
            <person name="Szarkandi J.G."/>
            <person name="Papp V."/>
            <person name="Albert L."/>
            <person name="Andreopoulos W."/>
            <person name="Angelini C."/>
            <person name="Antonin V."/>
            <person name="Barry K.W."/>
            <person name="Bougher N.L."/>
            <person name="Buchanan P."/>
            <person name="Buyck B."/>
            <person name="Bense V."/>
            <person name="Catcheside P."/>
            <person name="Chovatia M."/>
            <person name="Cooper J."/>
            <person name="Damon W."/>
            <person name="Desjardin D."/>
            <person name="Finy P."/>
            <person name="Geml J."/>
            <person name="Haridas S."/>
            <person name="Hughes K."/>
            <person name="Justo A."/>
            <person name="Karasinski D."/>
            <person name="Kautmanova I."/>
            <person name="Kiss B."/>
            <person name="Kocsube S."/>
            <person name="Kotiranta H."/>
            <person name="LaButti K.M."/>
            <person name="Lechner B.E."/>
            <person name="Liimatainen K."/>
            <person name="Lipzen A."/>
            <person name="Lukacs Z."/>
            <person name="Mihaltcheva S."/>
            <person name="Morgado L.N."/>
            <person name="Niskanen T."/>
            <person name="Noordeloos M.E."/>
            <person name="Ohm R.A."/>
            <person name="Ortiz-Santana B."/>
            <person name="Ovrebo C."/>
            <person name="Racz N."/>
            <person name="Riley R."/>
            <person name="Savchenko A."/>
            <person name="Shiryaev A."/>
            <person name="Soop K."/>
            <person name="Spirin V."/>
            <person name="Szebenyi C."/>
            <person name="Tomsovsky M."/>
            <person name="Tulloss R.E."/>
            <person name="Uehling J."/>
            <person name="Grigoriev I.V."/>
            <person name="Vagvolgyi C."/>
            <person name="Papp T."/>
            <person name="Martin F.M."/>
            <person name="Miettinen O."/>
            <person name="Hibbett D.S."/>
            <person name="Nagy L.G."/>
        </authorList>
    </citation>
    <scope>NUCLEOTIDE SEQUENCE [LARGE SCALE GENOMIC DNA]</scope>
    <source>
        <strain evidence="2 3">CBS 309.79</strain>
    </source>
</reference>
<dbReference type="OrthoDB" id="3219396at2759"/>
<evidence type="ECO:0000313" key="2">
    <source>
        <dbReference type="EMBL" id="TFL01266.1"/>
    </source>
</evidence>
<dbReference type="SUPFAM" id="SSF81383">
    <property type="entry name" value="F-box domain"/>
    <property type="match status" value="1"/>
</dbReference>
<gene>
    <name evidence="2" type="ORF">BDV98DRAFT_593166</name>
</gene>
<feature type="region of interest" description="Disordered" evidence="1">
    <location>
        <begin position="1"/>
        <end position="26"/>
    </location>
</feature>
<dbReference type="EMBL" id="ML178825">
    <property type="protein sequence ID" value="TFL01266.1"/>
    <property type="molecule type" value="Genomic_DNA"/>
</dbReference>
<dbReference type="InterPro" id="IPR036047">
    <property type="entry name" value="F-box-like_dom_sf"/>
</dbReference>